<dbReference type="GO" id="GO:0016559">
    <property type="term" value="P:peroxisome fission"/>
    <property type="evidence" value="ECO:0007669"/>
    <property type="project" value="TreeGrafter"/>
</dbReference>
<dbReference type="GO" id="GO:0000266">
    <property type="term" value="P:mitochondrial fission"/>
    <property type="evidence" value="ECO:0007669"/>
    <property type="project" value="TreeGrafter"/>
</dbReference>
<feature type="domain" description="Dynamin-type G" evidence="5">
    <location>
        <begin position="29"/>
        <end position="314"/>
    </location>
</feature>
<protein>
    <recommendedName>
        <fullName evidence="8">GED domain-containing protein</fullName>
    </recommendedName>
</protein>
<dbReference type="InterPro" id="IPR020850">
    <property type="entry name" value="GED_dom"/>
</dbReference>
<dbReference type="SMART" id="SM00053">
    <property type="entry name" value="DYNc"/>
    <property type="match status" value="1"/>
</dbReference>
<dbReference type="OrthoDB" id="415706at2759"/>
<dbReference type="EMBL" id="LVYI01000009">
    <property type="protein sequence ID" value="OAP56524.1"/>
    <property type="molecule type" value="Genomic_DNA"/>
</dbReference>
<keyword evidence="1" id="KW-0547">Nucleotide-binding</keyword>
<evidence type="ECO:0008006" key="8">
    <source>
        <dbReference type="Google" id="ProtNLM"/>
    </source>
</evidence>
<evidence type="ECO:0000313" key="7">
    <source>
        <dbReference type="Proteomes" id="UP000078343"/>
    </source>
</evidence>
<name>A0A178Z9Q9_9EURO</name>
<dbReference type="GeneID" id="30013871"/>
<dbReference type="InterPro" id="IPR001401">
    <property type="entry name" value="Dynamin_GTPase"/>
</dbReference>
<evidence type="ECO:0000259" key="5">
    <source>
        <dbReference type="PROSITE" id="PS51718"/>
    </source>
</evidence>
<dbReference type="Pfam" id="PF01031">
    <property type="entry name" value="Dynamin_M"/>
    <property type="match status" value="1"/>
</dbReference>
<dbReference type="GO" id="GO:0005874">
    <property type="term" value="C:microtubule"/>
    <property type="evidence" value="ECO:0007669"/>
    <property type="project" value="TreeGrafter"/>
</dbReference>
<reference evidence="6 7" key="1">
    <citation type="submission" date="2016-04" db="EMBL/GenBank/DDBJ databases">
        <title>Draft genome of Fonsecaea erecta CBS 125763.</title>
        <authorList>
            <person name="Weiss V.A."/>
            <person name="Vicente V.A."/>
            <person name="Raittz R.T."/>
            <person name="Moreno L.F."/>
            <person name="De Souza E.M."/>
            <person name="Pedrosa F.O."/>
            <person name="Steffens M.B."/>
            <person name="Faoro H."/>
            <person name="Tadra-Sfeir M.Z."/>
            <person name="Najafzadeh M.J."/>
            <person name="Felipe M.S."/>
            <person name="Teixeira M."/>
            <person name="Sun J."/>
            <person name="Xi L."/>
            <person name="Gomes R."/>
            <person name="De Azevedo C.M."/>
            <person name="Salgado C.G."/>
            <person name="Da Silva M.B."/>
            <person name="Nascimento M.F."/>
            <person name="Queiroz-Telles F."/>
            <person name="Attili D.S."/>
            <person name="Gorbushina A."/>
        </authorList>
    </citation>
    <scope>NUCLEOTIDE SEQUENCE [LARGE SCALE GENOMIC DNA]</scope>
    <source>
        <strain evidence="6 7">CBS 125763</strain>
    </source>
</reference>
<proteinExistence type="predicted"/>
<dbReference type="PANTHER" id="PTHR11566">
    <property type="entry name" value="DYNAMIN"/>
    <property type="match status" value="1"/>
</dbReference>
<dbReference type="InterPro" id="IPR045063">
    <property type="entry name" value="Dynamin_N"/>
</dbReference>
<dbReference type="PROSITE" id="PS51388">
    <property type="entry name" value="GED"/>
    <property type="match status" value="1"/>
</dbReference>
<dbReference type="GO" id="GO:0005525">
    <property type="term" value="F:GTP binding"/>
    <property type="evidence" value="ECO:0007669"/>
    <property type="project" value="InterPro"/>
</dbReference>
<dbReference type="PRINTS" id="PR00195">
    <property type="entry name" value="DYNAMIN"/>
</dbReference>
<sequence>MAQVNLQTTEHEEILNLIDTLRFQGISRYVDLPQIIVCGDQSSGKSSVLEAISGLRFPTKDNLCTRFATELILRRGPSSKVVVTIIPAADRTEQDAERLSNFSPPSTSIADFADIVKSAEKAMGLDNDNTVFAKDILRVELCGPHQPNLTLVDLPGIFWAGNRSQSDNDAELVQSLVKSYMKSKRSIILAVVSAKNDLANQIITKLAREIDPRGLRTLGIITKPDLLFAGSDSEAAFVELARNEDVYFKLGWHVLKNRDYDTRDTTSSERDTAEKEFFQSRVWSSALPSSQLGIDTLRPRLSQVLLGQILTELPSLVRDVQRELTVCKSKLAALGAPRGSLPAQRAYLFHASQQFVDLTKSSVRGTYEDPFFGSADTDEGFNKRLRAVVQHTLTAFAARMRIEGHAQEIVDEEIEAESEKMACPQRISRKDYLASVEARMRRNRGRELPGLFNPAIVDELFFDQCRPWQHLIRETEEKLVTAAKTTLELVMEHICDSATGDGIMRFLVRPNLDAIVTKLHKKVEEVLQPHIKGHAITYNHYFTETLQKKRRDAEREATAQKIRLFCGGDLDPTSEEISERRYGYPMDTGELLAALLQDSESDMSRFACMDATNAMEAYYKVALKTIIDSFGVYAVEHCLLNELPEIFKPEIVFQLDDALVTRIAGESPGSLAEREELNKKLKVLEDTMTTLRRMRTVRPSVDDQVSDARPKDNEAQESGGSNEEEGEQSSIGSAFG</sequence>
<dbReference type="GO" id="GO:0006897">
    <property type="term" value="P:endocytosis"/>
    <property type="evidence" value="ECO:0007669"/>
    <property type="project" value="TreeGrafter"/>
</dbReference>
<keyword evidence="7" id="KW-1185">Reference proteome</keyword>
<dbReference type="InterPro" id="IPR000375">
    <property type="entry name" value="Dynamin_stalk"/>
</dbReference>
<dbReference type="InterPro" id="IPR027417">
    <property type="entry name" value="P-loop_NTPase"/>
</dbReference>
<dbReference type="Pfam" id="PF00350">
    <property type="entry name" value="Dynamin_N"/>
    <property type="match status" value="1"/>
</dbReference>
<gene>
    <name evidence="6" type="ORF">AYL99_09703</name>
</gene>
<dbReference type="GO" id="GO:0016020">
    <property type="term" value="C:membrane"/>
    <property type="evidence" value="ECO:0007669"/>
    <property type="project" value="TreeGrafter"/>
</dbReference>
<evidence type="ECO:0000259" key="4">
    <source>
        <dbReference type="PROSITE" id="PS51388"/>
    </source>
</evidence>
<feature type="domain" description="GED" evidence="4">
    <location>
        <begin position="608"/>
        <end position="699"/>
    </location>
</feature>
<organism evidence="6 7">
    <name type="scientific">Fonsecaea erecta</name>
    <dbReference type="NCBI Taxonomy" id="1367422"/>
    <lineage>
        <taxon>Eukaryota</taxon>
        <taxon>Fungi</taxon>
        <taxon>Dikarya</taxon>
        <taxon>Ascomycota</taxon>
        <taxon>Pezizomycotina</taxon>
        <taxon>Eurotiomycetes</taxon>
        <taxon>Chaetothyriomycetidae</taxon>
        <taxon>Chaetothyriales</taxon>
        <taxon>Herpotrichiellaceae</taxon>
        <taxon>Fonsecaea</taxon>
    </lineage>
</organism>
<dbReference type="RefSeq" id="XP_018689891.1">
    <property type="nucleotide sequence ID" value="XM_018841210.1"/>
</dbReference>
<dbReference type="AlphaFoldDB" id="A0A178Z9Q9"/>
<dbReference type="Gene3D" id="1.20.120.1240">
    <property type="entry name" value="Dynamin, middle domain"/>
    <property type="match status" value="1"/>
</dbReference>
<comment type="caution">
    <text evidence="6">The sequence shown here is derived from an EMBL/GenBank/DDBJ whole genome shotgun (WGS) entry which is preliminary data.</text>
</comment>
<dbReference type="GO" id="GO:0048312">
    <property type="term" value="P:intracellular distribution of mitochondria"/>
    <property type="evidence" value="ECO:0007669"/>
    <property type="project" value="TreeGrafter"/>
</dbReference>
<accession>A0A178Z9Q9</accession>
<dbReference type="GO" id="GO:0008017">
    <property type="term" value="F:microtubule binding"/>
    <property type="evidence" value="ECO:0007669"/>
    <property type="project" value="TreeGrafter"/>
</dbReference>
<dbReference type="STRING" id="1367422.A0A178Z9Q9"/>
<dbReference type="InterPro" id="IPR030381">
    <property type="entry name" value="G_DYNAMIN_dom"/>
</dbReference>
<dbReference type="InterPro" id="IPR022812">
    <property type="entry name" value="Dynamin"/>
</dbReference>
<dbReference type="CDD" id="cd08771">
    <property type="entry name" value="DLP_1"/>
    <property type="match status" value="1"/>
</dbReference>
<dbReference type="PANTHER" id="PTHR11566:SF21">
    <property type="entry name" value="DYNAMIN RELATED PROTEIN 1, ISOFORM A"/>
    <property type="match status" value="1"/>
</dbReference>
<feature type="region of interest" description="Disordered" evidence="3">
    <location>
        <begin position="694"/>
        <end position="736"/>
    </location>
</feature>
<evidence type="ECO:0000313" key="6">
    <source>
        <dbReference type="EMBL" id="OAP56524.1"/>
    </source>
</evidence>
<dbReference type="Proteomes" id="UP000078343">
    <property type="component" value="Unassembled WGS sequence"/>
</dbReference>
<evidence type="ECO:0000256" key="1">
    <source>
        <dbReference type="ARBA" id="ARBA00022741"/>
    </source>
</evidence>
<evidence type="ECO:0000256" key="2">
    <source>
        <dbReference type="ARBA" id="ARBA00023134"/>
    </source>
</evidence>
<evidence type="ECO:0000256" key="3">
    <source>
        <dbReference type="SAM" id="MobiDB-lite"/>
    </source>
</evidence>
<dbReference type="GO" id="GO:0003924">
    <property type="term" value="F:GTPase activity"/>
    <property type="evidence" value="ECO:0007669"/>
    <property type="project" value="InterPro"/>
</dbReference>
<keyword evidence="2" id="KW-0342">GTP-binding</keyword>
<dbReference type="Gene3D" id="3.40.50.300">
    <property type="entry name" value="P-loop containing nucleotide triphosphate hydrolases"/>
    <property type="match status" value="1"/>
</dbReference>
<dbReference type="GO" id="GO:0005739">
    <property type="term" value="C:mitochondrion"/>
    <property type="evidence" value="ECO:0007669"/>
    <property type="project" value="TreeGrafter"/>
</dbReference>
<dbReference type="SUPFAM" id="SSF52540">
    <property type="entry name" value="P-loop containing nucleoside triphosphate hydrolases"/>
    <property type="match status" value="1"/>
</dbReference>
<dbReference type="PROSITE" id="PS51718">
    <property type="entry name" value="G_DYNAMIN_2"/>
    <property type="match status" value="1"/>
</dbReference>
<dbReference type="FunFam" id="3.40.50.300:FF:001425">
    <property type="entry name" value="Dynamin GTPase, putative"/>
    <property type="match status" value="1"/>
</dbReference>